<dbReference type="GO" id="GO:0003723">
    <property type="term" value="F:RNA binding"/>
    <property type="evidence" value="ECO:0007669"/>
    <property type="project" value="UniProtKB-UniRule"/>
</dbReference>
<evidence type="ECO:0000256" key="2">
    <source>
        <dbReference type="ARBA" id="ARBA00022603"/>
    </source>
</evidence>
<evidence type="ECO:0000256" key="3">
    <source>
        <dbReference type="ARBA" id="ARBA00022679"/>
    </source>
</evidence>
<comment type="caution">
    <text evidence="9">The sequence shown here is derived from an EMBL/GenBank/DDBJ whole genome shotgun (WGS) entry which is preliminary data.</text>
</comment>
<keyword evidence="3 6" id="KW-0808">Transferase</keyword>
<dbReference type="RefSeq" id="WP_087426197.1">
    <property type="nucleotide sequence ID" value="NZ_CAMMFP010000003.1"/>
</dbReference>
<protein>
    <submittedName>
        <fullName evidence="9">rRNA cytosine-C5-methyltransferase</fullName>
    </submittedName>
</protein>
<dbReference type="InterPro" id="IPR031341">
    <property type="entry name" value="Methyltr_RsmF_N"/>
</dbReference>
<evidence type="ECO:0000259" key="8">
    <source>
        <dbReference type="PROSITE" id="PS51686"/>
    </source>
</evidence>
<feature type="binding site" evidence="6">
    <location>
        <position position="175"/>
    </location>
    <ligand>
        <name>S-adenosyl-L-methionine</name>
        <dbReference type="ChEBI" id="CHEBI:59789"/>
    </ligand>
</feature>
<evidence type="ECO:0000256" key="7">
    <source>
        <dbReference type="SAM" id="MobiDB-lite"/>
    </source>
</evidence>
<dbReference type="EMBL" id="NFII01000008">
    <property type="protein sequence ID" value="OUO00869.1"/>
    <property type="molecule type" value="Genomic_DNA"/>
</dbReference>
<keyword evidence="5 6" id="KW-0694">RNA-binding</keyword>
<evidence type="ECO:0000256" key="1">
    <source>
        <dbReference type="ARBA" id="ARBA00022490"/>
    </source>
</evidence>
<feature type="binding site" evidence="6">
    <location>
        <position position="131"/>
    </location>
    <ligand>
        <name>S-adenosyl-L-methionine</name>
        <dbReference type="ChEBI" id="CHEBI:59789"/>
    </ligand>
</feature>
<proteinExistence type="inferred from homology"/>
<dbReference type="PANTHER" id="PTHR22807:SF30">
    <property type="entry name" value="28S RRNA (CYTOSINE(4447)-C(5))-METHYLTRANSFERASE-RELATED"/>
    <property type="match status" value="1"/>
</dbReference>
<evidence type="ECO:0000256" key="5">
    <source>
        <dbReference type="ARBA" id="ARBA00022884"/>
    </source>
</evidence>
<dbReference type="GO" id="GO:0001510">
    <property type="term" value="P:RNA methylation"/>
    <property type="evidence" value="ECO:0007669"/>
    <property type="project" value="InterPro"/>
</dbReference>
<dbReference type="SUPFAM" id="SSF53335">
    <property type="entry name" value="S-adenosyl-L-methionine-dependent methyltransferases"/>
    <property type="match status" value="1"/>
</dbReference>
<dbReference type="AlphaFoldDB" id="A0A1Y3YWL8"/>
<dbReference type="PRINTS" id="PR02008">
    <property type="entry name" value="RCMTFAMILY"/>
</dbReference>
<dbReference type="Pfam" id="PF01189">
    <property type="entry name" value="Methyltr_RsmB-F"/>
    <property type="match status" value="1"/>
</dbReference>
<dbReference type="PANTHER" id="PTHR22807">
    <property type="entry name" value="NOP2 YEAST -RELATED NOL1/NOP2/FMU SUN DOMAIN-CONTAINING"/>
    <property type="match status" value="1"/>
</dbReference>
<keyword evidence="2 6" id="KW-0489">Methyltransferase</keyword>
<evidence type="ECO:0000256" key="4">
    <source>
        <dbReference type="ARBA" id="ARBA00022691"/>
    </source>
</evidence>
<feature type="active site" description="Nucleophile" evidence="6">
    <location>
        <position position="228"/>
    </location>
</feature>
<dbReference type="InterPro" id="IPR001678">
    <property type="entry name" value="MeTrfase_RsmB-F_NOP2_dom"/>
</dbReference>
<feature type="domain" description="SAM-dependent MTase RsmB/NOP-type" evidence="8">
    <location>
        <begin position="10"/>
        <end position="294"/>
    </location>
</feature>
<dbReference type="InterPro" id="IPR029063">
    <property type="entry name" value="SAM-dependent_MTases_sf"/>
</dbReference>
<keyword evidence="4 6" id="KW-0949">S-adenosyl-L-methionine</keyword>
<dbReference type="Gene3D" id="3.40.50.150">
    <property type="entry name" value="Vaccinia Virus protein VP39"/>
    <property type="match status" value="1"/>
</dbReference>
<dbReference type="PROSITE" id="PS51686">
    <property type="entry name" value="SAM_MT_RSMB_NOP"/>
    <property type="match status" value="1"/>
</dbReference>
<feature type="binding site" evidence="6">
    <location>
        <position position="158"/>
    </location>
    <ligand>
        <name>S-adenosyl-L-methionine</name>
        <dbReference type="ChEBI" id="CHEBI:59789"/>
    </ligand>
</feature>
<dbReference type="Gene3D" id="2.30.130.60">
    <property type="match status" value="1"/>
</dbReference>
<dbReference type="InterPro" id="IPR023267">
    <property type="entry name" value="RCMT"/>
</dbReference>
<comment type="similarity">
    <text evidence="6">Belongs to the class I-like SAM-binding methyltransferase superfamily. RsmB/NOP family.</text>
</comment>
<dbReference type="Gene3D" id="3.30.70.1170">
    <property type="entry name" value="Sun protein, domain 3"/>
    <property type="match status" value="1"/>
</dbReference>
<dbReference type="InterPro" id="IPR027391">
    <property type="entry name" value="Nol1_Nop2_Fmu_2"/>
</dbReference>
<gene>
    <name evidence="9" type="ORF">B5F97_10110</name>
</gene>
<sequence>MELPASFIDYTRALLGDEEYTELVTALESEQPVSIRLNPLKPFGFQSGESAVPWCTSGFYLKERLTFTFDPLFHAGCYYVQEASSMFVEQALRQYAGEEPVVMLDLCAAPGGKSTHVRGILPENSLLVANEVIRNRSQILAENLTKWGHPDVVVTNSDPSDFTPLEEFFDVILTDVPCSGEGMFRKDPVAVSEWSSENVEICRQRQRRIISDIWPCLKPGGILIYSTCTYNTKENEENVRWIKDEFGAEVLPLDVAEDWNITGNLLQGERFPVYRFLPHKTKGEGFFLAVLRKPGASVRKPGAEQAFALGKASETPAVRGENPRGKGRKPQGKGMKTPGLSKEQLSVLAEWLLAPDIYEFIQKGGSVSAFPKRYLPELSALQSSVRIVQAGLEIAGQKGKDWIPAHALAVSHALAPDAFPREEISYEQAVAYLRKEAVTLSDAAPRGVVLLTYKNIPLGFVKNIGNRANNLYPQEWRIRSGHLPEKPKIVISYEL</sequence>
<dbReference type="Proteomes" id="UP000195386">
    <property type="component" value="Unassembled WGS sequence"/>
</dbReference>
<feature type="binding site" evidence="6">
    <location>
        <begin position="107"/>
        <end position="113"/>
    </location>
    <ligand>
        <name>S-adenosyl-L-methionine</name>
        <dbReference type="ChEBI" id="CHEBI:59789"/>
    </ligand>
</feature>
<dbReference type="Pfam" id="PF13636">
    <property type="entry name" value="Methyltranf_PUA"/>
    <property type="match status" value="1"/>
</dbReference>
<name>A0A1Y3YWL8_9BACE</name>
<evidence type="ECO:0000313" key="9">
    <source>
        <dbReference type="EMBL" id="OUO00869.1"/>
    </source>
</evidence>
<evidence type="ECO:0000256" key="6">
    <source>
        <dbReference type="PROSITE-ProRule" id="PRU01023"/>
    </source>
</evidence>
<accession>A0A1Y3YWL8</accession>
<feature type="region of interest" description="Disordered" evidence="7">
    <location>
        <begin position="310"/>
        <end position="339"/>
    </location>
</feature>
<dbReference type="GO" id="GO:0008173">
    <property type="term" value="F:RNA methyltransferase activity"/>
    <property type="evidence" value="ECO:0007669"/>
    <property type="project" value="InterPro"/>
</dbReference>
<dbReference type="InterPro" id="IPR049560">
    <property type="entry name" value="MeTrfase_RsmB-F_NOP2_cat"/>
</dbReference>
<keyword evidence="1" id="KW-0963">Cytoplasm</keyword>
<dbReference type="CDD" id="cd02440">
    <property type="entry name" value="AdoMet_MTases"/>
    <property type="match status" value="1"/>
</dbReference>
<organism evidence="9 10">
    <name type="scientific">Bacteroides clarus</name>
    <dbReference type="NCBI Taxonomy" id="626929"/>
    <lineage>
        <taxon>Bacteria</taxon>
        <taxon>Pseudomonadati</taxon>
        <taxon>Bacteroidota</taxon>
        <taxon>Bacteroidia</taxon>
        <taxon>Bacteroidales</taxon>
        <taxon>Bacteroidaceae</taxon>
        <taxon>Bacteroides</taxon>
    </lineage>
</organism>
<dbReference type="Pfam" id="PF17125">
    <property type="entry name" value="Methyltr_RsmF_N"/>
    <property type="match status" value="1"/>
</dbReference>
<evidence type="ECO:0000313" key="10">
    <source>
        <dbReference type="Proteomes" id="UP000195386"/>
    </source>
</evidence>
<reference evidence="10" key="1">
    <citation type="submission" date="2017-04" db="EMBL/GenBank/DDBJ databases">
        <title>Function of individual gut microbiota members based on whole genome sequencing of pure cultures obtained from chicken caecum.</title>
        <authorList>
            <person name="Medvecky M."/>
            <person name="Cejkova D."/>
            <person name="Polansky O."/>
            <person name="Karasova D."/>
            <person name="Kubasova T."/>
            <person name="Cizek A."/>
            <person name="Rychlik I."/>
        </authorList>
    </citation>
    <scope>NUCLEOTIDE SEQUENCE [LARGE SCALE GENOMIC DNA]</scope>
    <source>
        <strain evidence="10">An43</strain>
    </source>
</reference>